<reference evidence="9 10" key="1">
    <citation type="journal article" date="2019" name="Int. J. Syst. Evol. Microbiol.">
        <title>The Global Catalogue of Microorganisms (GCM) 10K type strain sequencing project: providing services to taxonomists for standard genome sequencing and annotation.</title>
        <authorList>
            <consortium name="The Broad Institute Genomics Platform"/>
            <consortium name="The Broad Institute Genome Sequencing Center for Infectious Disease"/>
            <person name="Wu L."/>
            <person name="Ma J."/>
        </authorList>
    </citation>
    <scope>NUCLEOTIDE SEQUENCE [LARGE SCALE GENOMIC DNA]</scope>
    <source>
        <strain evidence="9 10">CGMCC 1.12124</strain>
    </source>
</reference>
<dbReference type="SUPFAM" id="SSF48179">
    <property type="entry name" value="6-phosphogluconate dehydrogenase C-terminal domain-like"/>
    <property type="match status" value="1"/>
</dbReference>
<evidence type="ECO:0000313" key="10">
    <source>
        <dbReference type="Proteomes" id="UP001596118"/>
    </source>
</evidence>
<dbReference type="RefSeq" id="WP_256413275.1">
    <property type="nucleotide sequence ID" value="NZ_JANHDM010000020.1"/>
</dbReference>
<evidence type="ECO:0000256" key="2">
    <source>
        <dbReference type="ARBA" id="ARBA00016796"/>
    </source>
</evidence>
<dbReference type="InterPro" id="IPR014026">
    <property type="entry name" value="UDP-Glc/GDP-Man_DH_dimer"/>
</dbReference>
<dbReference type="PIRSF" id="PIRSF000124">
    <property type="entry name" value="UDPglc_GDPman_dh"/>
    <property type="match status" value="1"/>
</dbReference>
<gene>
    <name evidence="9" type="ORF">ACFPM1_12285</name>
</gene>
<keyword evidence="4" id="KW-0520">NAD</keyword>
<dbReference type="PANTHER" id="PTHR43491">
    <property type="entry name" value="UDP-N-ACETYL-D-MANNOSAMINE DEHYDROGENASE"/>
    <property type="match status" value="1"/>
</dbReference>
<dbReference type="InterPro" id="IPR036291">
    <property type="entry name" value="NAD(P)-bd_dom_sf"/>
</dbReference>
<evidence type="ECO:0000256" key="6">
    <source>
        <dbReference type="ARBA" id="ARBA00049130"/>
    </source>
</evidence>
<dbReference type="EC" id="1.1.1.336" evidence="1"/>
<dbReference type="Proteomes" id="UP001596118">
    <property type="component" value="Unassembled WGS sequence"/>
</dbReference>
<dbReference type="AlphaFoldDB" id="A0ABD5R3F0"/>
<dbReference type="PANTHER" id="PTHR43491:SF5">
    <property type="entry name" value="UDP-N-ACETYL-D-MANNOSAMINE DEHYDROGENASE"/>
    <property type="match status" value="1"/>
</dbReference>
<dbReference type="GO" id="GO:0089714">
    <property type="term" value="F:UDP-N-acetyl-D-mannosamine dehydrogenase activity"/>
    <property type="evidence" value="ECO:0007669"/>
    <property type="project" value="UniProtKB-EC"/>
</dbReference>
<protein>
    <recommendedName>
        <fullName evidence="2">UDP-N-acetyl-D-mannosamine dehydrogenase</fullName>
        <ecNumber evidence="1">1.1.1.336</ecNumber>
    </recommendedName>
    <alternativeName>
        <fullName evidence="5">UDP-ManNAc 6-dehydrogenase</fullName>
    </alternativeName>
</protein>
<name>A0ABD5R3F0_9EURY</name>
<evidence type="ECO:0000256" key="3">
    <source>
        <dbReference type="ARBA" id="ARBA00023002"/>
    </source>
</evidence>
<dbReference type="InterPro" id="IPR036220">
    <property type="entry name" value="UDP-Glc/GDP-Man_DH_C_sf"/>
</dbReference>
<dbReference type="PIRSF" id="PIRSF500136">
    <property type="entry name" value="UDP_ManNAc_DH"/>
    <property type="match status" value="1"/>
</dbReference>
<sequence>MTRRAGRTIGTEASAPLYGAGPDDEIRAAIEGRDASVAVYGLGKMGLPLAAVYAARVGDVIGVDVDESVVASINRGDCHVDREPGLSGLTTRLVEDGALRATSDARAAADAATVHVVIVPTPVTDAKEPDLSVVDAVVESVADGLSPGDVVFVECTVPPGTCRDRVVPTLVDRSGLDADEFGVAFCPERTSSGRAIEDITGAYPKVVGGVDAESARIAELVYERVTDNEVIRASNARTAEAVKLFEGLYRDVNIALANELGTLADDLDLDVREAIETANTQPFCNVHDPGPGVGGHCIPWYPYFVMSRVTEPTPLLRMAREVNDSMPAFTARTVERELGERDTPMDGARVLVLGVTYRPGVEETRATPAGALIAELSRRGAEPLAADPLLDDDAIASFGAEPVDVSELGRSDPDAVVVVTPHEEFDAIEWDGFDDVLVVDGRDSVGDTGHETYTIGSGRR</sequence>
<dbReference type="Gene3D" id="3.40.50.720">
    <property type="entry name" value="NAD(P)-binding Rossmann-like Domain"/>
    <property type="match status" value="2"/>
</dbReference>
<dbReference type="Pfam" id="PF03721">
    <property type="entry name" value="UDPG_MGDP_dh_N"/>
    <property type="match status" value="1"/>
</dbReference>
<dbReference type="InterPro" id="IPR008927">
    <property type="entry name" value="6-PGluconate_DH-like_C_sf"/>
</dbReference>
<evidence type="ECO:0000313" key="9">
    <source>
        <dbReference type="EMBL" id="MFC5279528.1"/>
    </source>
</evidence>
<keyword evidence="10" id="KW-1185">Reference proteome</keyword>
<dbReference type="SUPFAM" id="SSF51735">
    <property type="entry name" value="NAD(P)-binding Rossmann-fold domains"/>
    <property type="match status" value="1"/>
</dbReference>
<evidence type="ECO:0000256" key="7">
    <source>
        <dbReference type="PIRNR" id="PIRNR000124"/>
    </source>
</evidence>
<comment type="similarity">
    <text evidence="7">Belongs to the UDP-glucose/GDP-mannose dehydrogenase family.</text>
</comment>
<dbReference type="SUPFAM" id="SSF52413">
    <property type="entry name" value="UDP-glucose/GDP-mannose dehydrogenase C-terminal domain"/>
    <property type="match status" value="1"/>
</dbReference>
<accession>A0ABD5R3F0</accession>
<evidence type="ECO:0000256" key="1">
    <source>
        <dbReference type="ARBA" id="ARBA00012935"/>
    </source>
</evidence>
<proteinExistence type="inferred from homology"/>
<dbReference type="NCBIfam" id="TIGR03026">
    <property type="entry name" value="NDP-sugDHase"/>
    <property type="match status" value="1"/>
</dbReference>
<dbReference type="EMBL" id="JBHSKY010000013">
    <property type="protein sequence ID" value="MFC5279528.1"/>
    <property type="molecule type" value="Genomic_DNA"/>
</dbReference>
<comment type="catalytic activity">
    <reaction evidence="6">
        <text>UDP-N-acetyl-alpha-D-mannosamine + 2 NAD(+) + H2O = UDP-N-acetyl-alpha-D-mannosaminouronate + 2 NADH + 3 H(+)</text>
        <dbReference type="Rhea" id="RHEA:25780"/>
        <dbReference type="ChEBI" id="CHEBI:15377"/>
        <dbReference type="ChEBI" id="CHEBI:15378"/>
        <dbReference type="ChEBI" id="CHEBI:57540"/>
        <dbReference type="ChEBI" id="CHEBI:57945"/>
        <dbReference type="ChEBI" id="CHEBI:68623"/>
        <dbReference type="ChEBI" id="CHEBI:70731"/>
        <dbReference type="EC" id="1.1.1.336"/>
    </reaction>
</comment>
<dbReference type="Pfam" id="PF03720">
    <property type="entry name" value="UDPG_MGDP_dh_C"/>
    <property type="match status" value="1"/>
</dbReference>
<evidence type="ECO:0000256" key="4">
    <source>
        <dbReference type="ARBA" id="ARBA00023027"/>
    </source>
</evidence>
<dbReference type="InterPro" id="IPR017476">
    <property type="entry name" value="UDP-Glc/GDP-Man"/>
</dbReference>
<keyword evidence="3" id="KW-0560">Oxidoreductase</keyword>
<dbReference type="Pfam" id="PF00984">
    <property type="entry name" value="UDPG_MGDP_dh"/>
    <property type="match status" value="1"/>
</dbReference>
<evidence type="ECO:0000259" key="8">
    <source>
        <dbReference type="SMART" id="SM00984"/>
    </source>
</evidence>
<organism evidence="9 10">
    <name type="scientific">Halorubrum rubrum</name>
    <dbReference type="NCBI Taxonomy" id="1126240"/>
    <lineage>
        <taxon>Archaea</taxon>
        <taxon>Methanobacteriati</taxon>
        <taxon>Methanobacteriota</taxon>
        <taxon>Stenosarchaea group</taxon>
        <taxon>Halobacteria</taxon>
        <taxon>Halobacteriales</taxon>
        <taxon>Haloferacaceae</taxon>
        <taxon>Halorubrum</taxon>
    </lineage>
</organism>
<dbReference type="InterPro" id="IPR014027">
    <property type="entry name" value="UDP-Glc/GDP-Man_DH_C"/>
</dbReference>
<dbReference type="InterPro" id="IPR028359">
    <property type="entry name" value="UDP_ManNAc/GlcNAc_DH"/>
</dbReference>
<dbReference type="SMART" id="SM00984">
    <property type="entry name" value="UDPG_MGDP_dh_C"/>
    <property type="match status" value="1"/>
</dbReference>
<dbReference type="InterPro" id="IPR001732">
    <property type="entry name" value="UDP-Glc/GDP-Man_DH_N"/>
</dbReference>
<feature type="domain" description="UDP-glucose/GDP-mannose dehydrogenase C-terminal" evidence="8">
    <location>
        <begin position="351"/>
        <end position="447"/>
    </location>
</feature>
<comment type="caution">
    <text evidence="9">The sequence shown here is derived from an EMBL/GenBank/DDBJ whole genome shotgun (WGS) entry which is preliminary data.</text>
</comment>
<evidence type="ECO:0000256" key="5">
    <source>
        <dbReference type="ARBA" id="ARBA00030172"/>
    </source>
</evidence>